<sequence>MRDLVVRADAPGATTGWAELDGRRFRCALGHSGIRADKTEGDGATPVGRFPLRCVFYRGELPATRLPATAIRRDDGWCDAPGDIAYNRLVRLPYPASSEEMWRADHLYDRVLVIGHNDDPVVPGQGSAVFVHLAHDDWRPTQGCVAFARADLEEILDRLSPEDHVTILVPEDRG</sequence>
<feature type="active site" description="Nucleophile" evidence="1">
    <location>
        <position position="144"/>
    </location>
</feature>
<dbReference type="PROSITE" id="PS52029">
    <property type="entry name" value="LD_TPASE"/>
    <property type="match status" value="1"/>
</dbReference>
<dbReference type="EMBL" id="SNYW01000002">
    <property type="protein sequence ID" value="TDQ85417.1"/>
    <property type="molecule type" value="Genomic_DNA"/>
</dbReference>
<dbReference type="PANTHER" id="PTHR38589:SF1">
    <property type="entry name" value="BLR0621 PROTEIN"/>
    <property type="match status" value="1"/>
</dbReference>
<dbReference type="GO" id="GO:0008360">
    <property type="term" value="P:regulation of cell shape"/>
    <property type="evidence" value="ECO:0007669"/>
    <property type="project" value="UniProtKB-UniRule"/>
</dbReference>
<gene>
    <name evidence="3" type="ORF">A8950_0202</name>
</gene>
<reference evidence="3 4" key="1">
    <citation type="submission" date="2019-03" db="EMBL/GenBank/DDBJ databases">
        <title>Genomic Encyclopedia of Type Strains, Phase III (KMG-III): the genomes of soil and plant-associated and newly described type strains.</title>
        <authorList>
            <person name="Whitman W."/>
        </authorList>
    </citation>
    <scope>NUCLEOTIDE SEQUENCE [LARGE SCALE GENOMIC DNA]</scope>
    <source>
        <strain evidence="3 4">CGMCC 1.7660</strain>
    </source>
</reference>
<dbReference type="GO" id="GO:0016740">
    <property type="term" value="F:transferase activity"/>
    <property type="evidence" value="ECO:0007669"/>
    <property type="project" value="InterPro"/>
</dbReference>
<feature type="active site" description="Proton donor/acceptor" evidence="1">
    <location>
        <position position="132"/>
    </location>
</feature>
<evidence type="ECO:0000313" key="3">
    <source>
        <dbReference type="EMBL" id="TDQ85417.1"/>
    </source>
</evidence>
<dbReference type="GO" id="GO:0009252">
    <property type="term" value="P:peptidoglycan biosynthetic process"/>
    <property type="evidence" value="ECO:0007669"/>
    <property type="project" value="UniProtKB-KW"/>
</dbReference>
<dbReference type="InterPro" id="IPR005490">
    <property type="entry name" value="LD_TPept_cat_dom"/>
</dbReference>
<evidence type="ECO:0000313" key="4">
    <source>
        <dbReference type="Proteomes" id="UP000295783"/>
    </source>
</evidence>
<evidence type="ECO:0000259" key="2">
    <source>
        <dbReference type="PROSITE" id="PS52029"/>
    </source>
</evidence>
<accession>A0A4V3DF43</accession>
<organism evidence="3 4">
    <name type="scientific">Dongia mobilis</name>
    <dbReference type="NCBI Taxonomy" id="578943"/>
    <lineage>
        <taxon>Bacteria</taxon>
        <taxon>Pseudomonadati</taxon>
        <taxon>Pseudomonadota</taxon>
        <taxon>Alphaproteobacteria</taxon>
        <taxon>Rhodospirillales</taxon>
        <taxon>Dongiaceae</taxon>
        <taxon>Dongia</taxon>
    </lineage>
</organism>
<keyword evidence="1" id="KW-0961">Cell wall biogenesis/degradation</keyword>
<feature type="domain" description="L,D-TPase catalytic" evidence="2">
    <location>
        <begin position="1"/>
        <end position="168"/>
    </location>
</feature>
<keyword evidence="4" id="KW-1185">Reference proteome</keyword>
<name>A0A4V3DF43_9PROT</name>
<comment type="caution">
    <text evidence="3">The sequence shown here is derived from an EMBL/GenBank/DDBJ whole genome shotgun (WGS) entry which is preliminary data.</text>
</comment>
<dbReference type="CDD" id="cd16913">
    <property type="entry name" value="YkuD_like"/>
    <property type="match status" value="1"/>
</dbReference>
<keyword evidence="1" id="KW-0133">Cell shape</keyword>
<dbReference type="RefSeq" id="WP_133611629.1">
    <property type="nucleotide sequence ID" value="NZ_SNYW01000002.1"/>
</dbReference>
<dbReference type="OrthoDB" id="9804204at2"/>
<proteinExistence type="predicted"/>
<dbReference type="Pfam" id="PF03734">
    <property type="entry name" value="YkuD"/>
    <property type="match status" value="1"/>
</dbReference>
<dbReference type="PANTHER" id="PTHR38589">
    <property type="entry name" value="BLR0621 PROTEIN"/>
    <property type="match status" value="1"/>
</dbReference>
<comment type="pathway">
    <text evidence="1">Cell wall biogenesis; peptidoglycan biosynthesis.</text>
</comment>
<dbReference type="Proteomes" id="UP000295783">
    <property type="component" value="Unassembled WGS sequence"/>
</dbReference>
<evidence type="ECO:0000256" key="1">
    <source>
        <dbReference type="PROSITE-ProRule" id="PRU01373"/>
    </source>
</evidence>
<keyword evidence="1" id="KW-0573">Peptidoglycan synthesis</keyword>
<dbReference type="GO" id="GO:0071555">
    <property type="term" value="P:cell wall organization"/>
    <property type="evidence" value="ECO:0007669"/>
    <property type="project" value="UniProtKB-UniRule"/>
</dbReference>
<protein>
    <submittedName>
        <fullName evidence="3">L,D-peptidoglycan transpeptidase YkuD (ErfK/YbiS/YcfS/YnhG family)</fullName>
    </submittedName>
</protein>
<dbReference type="AlphaFoldDB" id="A0A4V3DF43"/>